<dbReference type="Proteomes" id="UP000319210">
    <property type="component" value="Unassembled WGS sequence"/>
</dbReference>
<dbReference type="GO" id="GO:0000162">
    <property type="term" value="P:L-tryptophan biosynthetic process"/>
    <property type="evidence" value="ECO:0007669"/>
    <property type="project" value="UniProtKB-UniRule"/>
</dbReference>
<dbReference type="UniPathway" id="UPA00035">
    <property type="reaction ID" value="UER00042"/>
</dbReference>
<dbReference type="InterPro" id="IPR044643">
    <property type="entry name" value="TrpF_fam"/>
</dbReference>
<keyword evidence="6 9" id="KW-0822">Tryptophan biosynthesis</keyword>
<comment type="pathway">
    <text evidence="2 9">Amino-acid biosynthesis; L-tryptophan biosynthesis; L-tryptophan from chorismate: step 3/5.</text>
</comment>
<protein>
    <recommendedName>
        <fullName evidence="4 9">N-(5'-phosphoribosyl)anthranilate isomerase</fullName>
        <shortName evidence="9">PRAI</shortName>
        <ecNumber evidence="3 9">5.3.1.24</ecNumber>
    </recommendedName>
</protein>
<evidence type="ECO:0000256" key="3">
    <source>
        <dbReference type="ARBA" id="ARBA00012572"/>
    </source>
</evidence>
<keyword evidence="11" id="KW-1185">Reference proteome</keyword>
<dbReference type="PANTHER" id="PTHR42894">
    <property type="entry name" value="N-(5'-PHOSPHORIBOSYL)ANTHRANILATE ISOMERASE"/>
    <property type="match status" value="1"/>
</dbReference>
<dbReference type="HAMAP" id="MF_00135">
    <property type="entry name" value="PRAI"/>
    <property type="match status" value="1"/>
</dbReference>
<evidence type="ECO:0000256" key="1">
    <source>
        <dbReference type="ARBA" id="ARBA00001164"/>
    </source>
</evidence>
<dbReference type="SUPFAM" id="SSF51366">
    <property type="entry name" value="Ribulose-phoshate binding barrel"/>
    <property type="match status" value="1"/>
</dbReference>
<comment type="catalytic activity">
    <reaction evidence="1 9">
        <text>N-(5-phospho-beta-D-ribosyl)anthranilate = 1-(2-carboxyphenylamino)-1-deoxy-D-ribulose 5-phosphate</text>
        <dbReference type="Rhea" id="RHEA:21540"/>
        <dbReference type="ChEBI" id="CHEBI:18277"/>
        <dbReference type="ChEBI" id="CHEBI:58613"/>
        <dbReference type="EC" id="5.3.1.24"/>
    </reaction>
</comment>
<dbReference type="InterPro" id="IPR011060">
    <property type="entry name" value="RibuloseP-bd_barrel"/>
</dbReference>
<evidence type="ECO:0000256" key="6">
    <source>
        <dbReference type="ARBA" id="ARBA00022822"/>
    </source>
</evidence>
<comment type="similarity">
    <text evidence="9">Belongs to the TrpF family.</text>
</comment>
<name>A0A4Y3R572_STRCI</name>
<evidence type="ECO:0000256" key="9">
    <source>
        <dbReference type="HAMAP-Rule" id="MF_00135"/>
    </source>
</evidence>
<keyword evidence="8 9" id="KW-0413">Isomerase</keyword>
<evidence type="ECO:0000256" key="4">
    <source>
        <dbReference type="ARBA" id="ARBA00022272"/>
    </source>
</evidence>
<reference evidence="10 11" key="1">
    <citation type="submission" date="2019-06" db="EMBL/GenBank/DDBJ databases">
        <title>Whole genome shotgun sequence of Streptomyces cacaoi subsp. cacaoi NBRC 12748.</title>
        <authorList>
            <person name="Hosoyama A."/>
            <person name="Uohara A."/>
            <person name="Ohji S."/>
            <person name="Ichikawa N."/>
        </authorList>
    </citation>
    <scope>NUCLEOTIDE SEQUENCE [LARGE SCALE GENOMIC DNA]</scope>
    <source>
        <strain evidence="10 11">NBRC 12748</strain>
    </source>
</reference>
<evidence type="ECO:0000313" key="11">
    <source>
        <dbReference type="Proteomes" id="UP000319210"/>
    </source>
</evidence>
<dbReference type="GO" id="GO:0004640">
    <property type="term" value="F:phosphoribosylanthranilate isomerase activity"/>
    <property type="evidence" value="ECO:0007669"/>
    <property type="project" value="UniProtKB-UniRule"/>
</dbReference>
<dbReference type="InterPro" id="IPR001240">
    <property type="entry name" value="PRAI_dom"/>
</dbReference>
<gene>
    <name evidence="9" type="primary">trpF</name>
    <name evidence="10" type="ORF">SCA03_50100</name>
</gene>
<dbReference type="EC" id="5.3.1.24" evidence="3 9"/>
<accession>A0A4Y3R572</accession>
<dbReference type="AlphaFoldDB" id="A0A4Y3R572"/>
<proteinExistence type="inferred from homology"/>
<evidence type="ECO:0000256" key="2">
    <source>
        <dbReference type="ARBA" id="ARBA00004664"/>
    </source>
</evidence>
<dbReference type="EMBL" id="BJMM01000031">
    <property type="protein sequence ID" value="GEB52459.1"/>
    <property type="molecule type" value="Genomic_DNA"/>
</dbReference>
<evidence type="ECO:0000256" key="7">
    <source>
        <dbReference type="ARBA" id="ARBA00023141"/>
    </source>
</evidence>
<comment type="caution">
    <text evidence="10">The sequence shown here is derived from an EMBL/GenBank/DDBJ whole genome shotgun (WGS) entry which is preliminary data.</text>
</comment>
<dbReference type="InterPro" id="IPR013785">
    <property type="entry name" value="Aldolase_TIM"/>
</dbReference>
<dbReference type="PANTHER" id="PTHR42894:SF1">
    <property type="entry name" value="N-(5'-PHOSPHORIBOSYL)ANTHRANILATE ISOMERASE"/>
    <property type="match status" value="1"/>
</dbReference>
<keyword evidence="7 9" id="KW-0057">Aromatic amino acid biosynthesis</keyword>
<keyword evidence="5 9" id="KW-0028">Amino-acid biosynthesis</keyword>
<dbReference type="Gene3D" id="3.20.20.70">
    <property type="entry name" value="Aldolase class I"/>
    <property type="match status" value="1"/>
</dbReference>
<organism evidence="10 11">
    <name type="scientific">Streptomyces cacaoi</name>
    <dbReference type="NCBI Taxonomy" id="1898"/>
    <lineage>
        <taxon>Bacteria</taxon>
        <taxon>Bacillati</taxon>
        <taxon>Actinomycetota</taxon>
        <taxon>Actinomycetes</taxon>
        <taxon>Kitasatosporales</taxon>
        <taxon>Streptomycetaceae</taxon>
        <taxon>Streptomyces</taxon>
    </lineage>
</organism>
<evidence type="ECO:0000313" key="10">
    <source>
        <dbReference type="EMBL" id="GEB52459.1"/>
    </source>
</evidence>
<evidence type="ECO:0000256" key="8">
    <source>
        <dbReference type="ARBA" id="ARBA00023235"/>
    </source>
</evidence>
<sequence>MLKVCGATTPSDLATLAAAGADHAGLWHGVPGGPAELTADELTALAAAAHATGVLRPVLVTFLGDAAELAALARGARIDHLQLHAYQPPSTVAALRRALPGAVLIKVLHLRDGRCQERPLIRAYERAGTDLFLLDTATDDGRIGSTGTPLAAPEALDVVARTTLPFWLAGGVRAGSRARLATVAAHPRFRGIDVDTGARDPHGRLHAPAVRALARTWGTARAPGTAPTGRSRG</sequence>
<evidence type="ECO:0000256" key="5">
    <source>
        <dbReference type="ARBA" id="ARBA00022605"/>
    </source>
</evidence>